<evidence type="ECO:0000256" key="7">
    <source>
        <dbReference type="ARBA" id="ARBA00023033"/>
    </source>
</evidence>
<accession>Q1R0M0</accession>
<dbReference type="PANTHER" id="PTHR43876">
    <property type="entry name" value="UBIQUINONE BIOSYNTHESIS MONOOXYGENASE COQ6, MITOCHONDRIAL"/>
    <property type="match status" value="1"/>
</dbReference>
<dbReference type="GO" id="GO:0006744">
    <property type="term" value="P:ubiquinone biosynthetic process"/>
    <property type="evidence" value="ECO:0007669"/>
    <property type="project" value="UniProtKB-UniPathway"/>
</dbReference>
<dbReference type="GeneID" id="95333120"/>
<keyword evidence="10" id="KW-1185">Reference proteome</keyword>
<evidence type="ECO:0000259" key="8">
    <source>
        <dbReference type="Pfam" id="PF01494"/>
    </source>
</evidence>
<protein>
    <submittedName>
        <fullName evidence="9">2-octaprenyl-3-methyl-6-methoxy-1,4-benzoquinol hydroxylase</fullName>
        <ecNumber evidence="9">1.14.13.-</ecNumber>
    </submittedName>
</protein>
<comment type="cofactor">
    <cofactor evidence="1">
        <name>FAD</name>
        <dbReference type="ChEBI" id="CHEBI:57692"/>
    </cofactor>
</comment>
<keyword evidence="7" id="KW-0503">Monooxygenase</keyword>
<dbReference type="NCBIfam" id="TIGR01988">
    <property type="entry name" value="Ubi-OHases"/>
    <property type="match status" value="1"/>
</dbReference>
<name>Q1R0M0_CHRI1</name>
<dbReference type="NCBIfam" id="NF006593">
    <property type="entry name" value="PRK09126.1"/>
    <property type="match status" value="1"/>
</dbReference>
<reference evidence="9 10" key="1">
    <citation type="journal article" date="2011" name="Stand. Genomic Sci.">
        <title>Complete genome sequence of the halophilic and highly halotolerant Chromohalobacter salexigens type strain (1H11(T)).</title>
        <authorList>
            <person name="Copeland A."/>
            <person name="O'Connor K."/>
            <person name="Lucas S."/>
            <person name="Lapidus A."/>
            <person name="Berry K.W."/>
            <person name="Detter J.C."/>
            <person name="Del Rio T.G."/>
            <person name="Hammon N."/>
            <person name="Dalin E."/>
            <person name="Tice H."/>
            <person name="Pitluck S."/>
            <person name="Bruce D."/>
            <person name="Goodwin L."/>
            <person name="Han C."/>
            <person name="Tapia R."/>
            <person name="Saunders E."/>
            <person name="Schmutz J."/>
            <person name="Brettin T."/>
            <person name="Larimer F."/>
            <person name="Land M."/>
            <person name="Hauser L."/>
            <person name="Vargas C."/>
            <person name="Nieto J.J."/>
            <person name="Kyrpides N.C."/>
            <person name="Ivanova N."/>
            <person name="Goker M."/>
            <person name="Klenk H.P."/>
            <person name="Csonka L.N."/>
            <person name="Woyke T."/>
        </authorList>
    </citation>
    <scope>NUCLEOTIDE SEQUENCE [LARGE SCALE GENOMIC DNA]</scope>
    <source>
        <strain evidence="10">ATCC BAA-138 / DSM 3043 / CIP 106854 / NCIMB 13768 / 1H11</strain>
    </source>
</reference>
<keyword evidence="4" id="KW-0285">Flavoprotein</keyword>
<dbReference type="EMBL" id="CP000285">
    <property type="protein sequence ID" value="ABE57738.1"/>
    <property type="molecule type" value="Genomic_DNA"/>
</dbReference>
<evidence type="ECO:0000256" key="3">
    <source>
        <dbReference type="ARBA" id="ARBA00005349"/>
    </source>
</evidence>
<evidence type="ECO:0000256" key="1">
    <source>
        <dbReference type="ARBA" id="ARBA00001974"/>
    </source>
</evidence>
<feature type="domain" description="FAD-binding" evidence="8">
    <location>
        <begin position="27"/>
        <end position="354"/>
    </location>
</feature>
<dbReference type="GO" id="GO:0016705">
    <property type="term" value="F:oxidoreductase activity, acting on paired donors, with incorporation or reduction of molecular oxygen"/>
    <property type="evidence" value="ECO:0007669"/>
    <property type="project" value="InterPro"/>
</dbReference>
<dbReference type="PANTHER" id="PTHR43876:SF25">
    <property type="entry name" value="MONOOXYGENASE NMA2164"/>
    <property type="match status" value="1"/>
</dbReference>
<evidence type="ECO:0000313" key="9">
    <source>
        <dbReference type="EMBL" id="ABE57738.1"/>
    </source>
</evidence>
<evidence type="ECO:0000313" key="10">
    <source>
        <dbReference type="Proteomes" id="UP000000239"/>
    </source>
</evidence>
<dbReference type="Gene3D" id="3.50.50.60">
    <property type="entry name" value="FAD/NAD(P)-binding domain"/>
    <property type="match status" value="2"/>
</dbReference>
<keyword evidence="5" id="KW-0274">FAD</keyword>
<comment type="similarity">
    <text evidence="3">Belongs to the UbiH/COQ6 family.</text>
</comment>
<sequence length="411" mass="43898">MPQPAGGIAIKDVVDQDVVAENVATRDVAIVGAGPVGLCLALELAALGLTVTVIDRAPWKALASPDDDGREIALTHASRRQLAAAGIAIPEDRMAPIREARLYNGDPPHGMTLASARGEAQDGIGQLVANHLIRRAAFEAVRDVDRIELITGHGVQALNGGADWRSVRLDDQRDIPARLVVAADGRLSVTRRLAGLSAQIHDTGQRLLVRRMAHERSHRQTTWSWFHGERGLALLPLAGDTASLVMTLPPEDAERLEAMSPTAFAAEATRLYRGCVGEMTCLDALHDYPLTVSHADRLVADRVALVGDAALGLHPVTAHGFNVGLASVRRLVEALASHAGTTADVGAAAGLASYARHHQRAIVPLWHASRALVALYGDTRPPARLARHLALGAARRIAPLQWLMEGYLARH</sequence>
<dbReference type="SUPFAM" id="SSF51905">
    <property type="entry name" value="FAD/NAD(P)-binding domain"/>
    <property type="match status" value="1"/>
</dbReference>
<dbReference type="eggNOG" id="COG0654">
    <property type="taxonomic scope" value="Bacteria"/>
</dbReference>
<dbReference type="GO" id="GO:0071949">
    <property type="term" value="F:FAD binding"/>
    <property type="evidence" value="ECO:0007669"/>
    <property type="project" value="InterPro"/>
</dbReference>
<keyword evidence="6 9" id="KW-0560">Oxidoreductase</keyword>
<evidence type="ECO:0000256" key="2">
    <source>
        <dbReference type="ARBA" id="ARBA00004749"/>
    </source>
</evidence>
<dbReference type="InterPro" id="IPR036188">
    <property type="entry name" value="FAD/NAD-bd_sf"/>
</dbReference>
<dbReference type="KEGG" id="csa:Csal_0376"/>
<evidence type="ECO:0000256" key="6">
    <source>
        <dbReference type="ARBA" id="ARBA00023002"/>
    </source>
</evidence>
<dbReference type="InterPro" id="IPR051205">
    <property type="entry name" value="UbiH/COQ6_monooxygenase"/>
</dbReference>
<dbReference type="Pfam" id="PF01494">
    <property type="entry name" value="FAD_binding_3"/>
    <property type="match status" value="1"/>
</dbReference>
<dbReference type="HOGENOM" id="CLU_009665_8_1_6"/>
<comment type="pathway">
    <text evidence="2">Cofactor biosynthesis; ubiquinone biosynthesis.</text>
</comment>
<dbReference type="Proteomes" id="UP000000239">
    <property type="component" value="Chromosome"/>
</dbReference>
<dbReference type="GO" id="GO:0004497">
    <property type="term" value="F:monooxygenase activity"/>
    <property type="evidence" value="ECO:0007669"/>
    <property type="project" value="UniProtKB-KW"/>
</dbReference>
<evidence type="ECO:0000256" key="4">
    <source>
        <dbReference type="ARBA" id="ARBA00022630"/>
    </source>
</evidence>
<dbReference type="InterPro" id="IPR002938">
    <property type="entry name" value="FAD-bd"/>
</dbReference>
<dbReference type="InterPro" id="IPR010971">
    <property type="entry name" value="UbiH/COQ6"/>
</dbReference>
<dbReference type="RefSeq" id="WP_011505684.1">
    <property type="nucleotide sequence ID" value="NC_007963.1"/>
</dbReference>
<dbReference type="OrthoDB" id="9769565at2"/>
<dbReference type="UniPathway" id="UPA00232"/>
<evidence type="ECO:0000256" key="5">
    <source>
        <dbReference type="ARBA" id="ARBA00022827"/>
    </source>
</evidence>
<proteinExistence type="inferred from homology"/>
<organism evidence="9 10">
    <name type="scientific">Chromohalobacter israelensis (strain ATCC BAA-138 / DSM 3043 / CIP 106854 / NCIMB 13768 / 1H11)</name>
    <name type="common">Chromohalobacter salexigens</name>
    <dbReference type="NCBI Taxonomy" id="290398"/>
    <lineage>
        <taxon>Bacteria</taxon>
        <taxon>Pseudomonadati</taxon>
        <taxon>Pseudomonadota</taxon>
        <taxon>Gammaproteobacteria</taxon>
        <taxon>Oceanospirillales</taxon>
        <taxon>Halomonadaceae</taxon>
        <taxon>Chromohalobacter</taxon>
    </lineage>
</organism>
<gene>
    <name evidence="9" type="ordered locus">Csal_0376</name>
</gene>
<dbReference type="PRINTS" id="PR00420">
    <property type="entry name" value="RNGMNOXGNASE"/>
</dbReference>
<dbReference type="EC" id="1.14.13.-" evidence="9"/>
<dbReference type="STRING" id="290398.Csal_0376"/>
<dbReference type="AlphaFoldDB" id="Q1R0M0"/>